<evidence type="ECO:0000313" key="4">
    <source>
        <dbReference type="Proteomes" id="UP000273655"/>
    </source>
</evidence>
<dbReference type="InterPro" id="IPR029058">
    <property type="entry name" value="AB_hydrolase_fold"/>
</dbReference>
<evidence type="ECO:0000259" key="2">
    <source>
        <dbReference type="Pfam" id="PF00561"/>
    </source>
</evidence>
<organism evidence="3 4">
    <name type="scientific">Salmonella enterica I</name>
    <dbReference type="NCBI Taxonomy" id="59201"/>
    <lineage>
        <taxon>Bacteria</taxon>
        <taxon>Pseudomonadati</taxon>
        <taxon>Pseudomonadota</taxon>
        <taxon>Gammaproteobacteria</taxon>
        <taxon>Enterobacterales</taxon>
        <taxon>Enterobacteriaceae</taxon>
        <taxon>Salmonella</taxon>
    </lineage>
</organism>
<evidence type="ECO:0000313" key="3">
    <source>
        <dbReference type="EMBL" id="VEA30990.1"/>
    </source>
</evidence>
<gene>
    <name evidence="3" type="primary">yheT_2</name>
    <name evidence="3" type="ORF">NCTC8271_00520</name>
</gene>
<keyword evidence="3" id="KW-0378">Hydrolase</keyword>
<name>A0A3S4F157_SALET</name>
<dbReference type="PANTHER" id="PTHR10794">
    <property type="entry name" value="ABHYDROLASE DOMAIN-CONTAINING PROTEIN"/>
    <property type="match status" value="1"/>
</dbReference>
<sequence>MDKGFSRVYQRYLLNLLKANASRKLAAYPGSLPVNLAQLKSMRRIREFDDLITAKIHGFADAIDYYRQCSAMPLLNQIAKPTLIIHAKDDPLWIIM</sequence>
<dbReference type="GO" id="GO:0047372">
    <property type="term" value="F:monoacylglycerol lipase activity"/>
    <property type="evidence" value="ECO:0007669"/>
    <property type="project" value="TreeGrafter"/>
</dbReference>
<dbReference type="PANTHER" id="PTHR10794:SF94">
    <property type="entry name" value="ESTERASE YHET-RELATED"/>
    <property type="match status" value="1"/>
</dbReference>
<dbReference type="InterPro" id="IPR000952">
    <property type="entry name" value="AB_hydrolase_4_CS"/>
</dbReference>
<dbReference type="InterPro" id="IPR000073">
    <property type="entry name" value="AB_hydrolase_1"/>
</dbReference>
<dbReference type="AlphaFoldDB" id="A0A3S4F157"/>
<dbReference type="InterPro" id="IPR050960">
    <property type="entry name" value="AB_hydrolase_4_sf"/>
</dbReference>
<comment type="similarity">
    <text evidence="1">Belongs to the AB hydrolase superfamily. AB hydrolase 4 family.</text>
</comment>
<proteinExistence type="inferred from homology"/>
<feature type="domain" description="AB hydrolase-1" evidence="2">
    <location>
        <begin position="2"/>
        <end position="92"/>
    </location>
</feature>
<dbReference type="GO" id="GO:0034338">
    <property type="term" value="F:short-chain carboxylesterase activity"/>
    <property type="evidence" value="ECO:0007669"/>
    <property type="project" value="TreeGrafter"/>
</dbReference>
<protein>
    <submittedName>
        <fullName evidence="3">Hydrolase</fullName>
    </submittedName>
</protein>
<dbReference type="Proteomes" id="UP000273655">
    <property type="component" value="Chromosome 1"/>
</dbReference>
<accession>A0A3S4F157</accession>
<dbReference type="Pfam" id="PF00561">
    <property type="entry name" value="Abhydrolase_1"/>
    <property type="match status" value="1"/>
</dbReference>
<dbReference type="PROSITE" id="PS01133">
    <property type="entry name" value="UPF0017"/>
    <property type="match status" value="1"/>
</dbReference>
<evidence type="ECO:0000256" key="1">
    <source>
        <dbReference type="ARBA" id="ARBA00010884"/>
    </source>
</evidence>
<dbReference type="EMBL" id="LR134148">
    <property type="protein sequence ID" value="VEA30990.1"/>
    <property type="molecule type" value="Genomic_DNA"/>
</dbReference>
<reference evidence="3 4" key="1">
    <citation type="submission" date="2018-12" db="EMBL/GenBank/DDBJ databases">
        <authorList>
            <consortium name="Pathogen Informatics"/>
        </authorList>
    </citation>
    <scope>NUCLEOTIDE SEQUENCE [LARGE SCALE GENOMIC DNA]</scope>
    <source>
        <strain evidence="3 4">NCTC8271</strain>
    </source>
</reference>
<dbReference type="SUPFAM" id="SSF53474">
    <property type="entry name" value="alpha/beta-Hydrolases"/>
    <property type="match status" value="1"/>
</dbReference>